<proteinExistence type="predicted"/>
<keyword evidence="2" id="KW-1185">Reference proteome</keyword>
<evidence type="ECO:0000313" key="1">
    <source>
        <dbReference type="EMBL" id="MDQ0681323.1"/>
    </source>
</evidence>
<name>A0ABU0PSH0_STRAH</name>
<dbReference type="EMBL" id="JAUSYA010000001">
    <property type="protein sequence ID" value="MDQ0681323.1"/>
    <property type="molecule type" value="Genomic_DNA"/>
</dbReference>
<accession>A0ABU0PSH0</accession>
<evidence type="ECO:0000313" key="2">
    <source>
        <dbReference type="Proteomes" id="UP001243364"/>
    </source>
</evidence>
<protein>
    <submittedName>
        <fullName evidence="1">Uncharacterized protein</fullName>
    </submittedName>
</protein>
<gene>
    <name evidence="1" type="ORF">QFZ56_000286</name>
</gene>
<comment type="caution">
    <text evidence="1">The sequence shown here is derived from an EMBL/GenBank/DDBJ whole genome shotgun (WGS) entry which is preliminary data.</text>
</comment>
<dbReference type="Proteomes" id="UP001243364">
    <property type="component" value="Unassembled WGS sequence"/>
</dbReference>
<sequence length="50" mass="5235">MRRQRADPVVTGHEQRAAAAMYVEPAFCCCSAVSRVAVSGEHSGSCASPP</sequence>
<organism evidence="1 2">
    <name type="scientific">Streptomyces achromogenes</name>
    <dbReference type="NCBI Taxonomy" id="67255"/>
    <lineage>
        <taxon>Bacteria</taxon>
        <taxon>Bacillati</taxon>
        <taxon>Actinomycetota</taxon>
        <taxon>Actinomycetes</taxon>
        <taxon>Kitasatosporales</taxon>
        <taxon>Streptomycetaceae</taxon>
        <taxon>Streptomyces</taxon>
    </lineage>
</organism>
<reference evidence="1 2" key="1">
    <citation type="submission" date="2023-07" db="EMBL/GenBank/DDBJ databases">
        <title>Comparative genomics of wheat-associated soil bacteria to identify genetic determinants of phenazine resistance.</title>
        <authorList>
            <person name="Mouncey N."/>
        </authorList>
    </citation>
    <scope>NUCLEOTIDE SEQUENCE [LARGE SCALE GENOMIC DNA]</scope>
    <source>
        <strain evidence="1 2">W4I19-2</strain>
    </source>
</reference>